<dbReference type="PANTHER" id="PTHR38687">
    <property type="entry name" value="CELL DIVISION PROTEIN DEDD-RELATED"/>
    <property type="match status" value="1"/>
</dbReference>
<dbReference type="EMBL" id="JAAIKR010000015">
    <property type="protein sequence ID" value="MBR9729079.1"/>
    <property type="molecule type" value="Genomic_DNA"/>
</dbReference>
<evidence type="ECO:0000313" key="4">
    <source>
        <dbReference type="EMBL" id="MBR9729079.1"/>
    </source>
</evidence>
<dbReference type="InterPro" id="IPR052521">
    <property type="entry name" value="Cell_div_SPOR-domain"/>
</dbReference>
<evidence type="ECO:0000256" key="2">
    <source>
        <dbReference type="SAM" id="Phobius"/>
    </source>
</evidence>
<sequence>MSRDYANRKPKTAKKPRATRGKKAQPQRRKPYGLFLMVLVFAGVFGYFLWWLKSPTTEPAAPAIKTPVVIEQPNAKPVKKDDLPPKPEQKWTYQEELKNKQIEVDIPESEKLQVKLYQMQCGSFRKESQAQTLKARIAFQGFEAQVKRTEGTTGLWYKVVMGPYEGKRLAETQNHKLQKDGINGCQIWLWQ</sequence>
<dbReference type="RefSeq" id="WP_153665637.1">
    <property type="nucleotide sequence ID" value="NZ_JAAIKR010000015.1"/>
</dbReference>
<dbReference type="Pfam" id="PF05036">
    <property type="entry name" value="SPOR"/>
    <property type="match status" value="1"/>
</dbReference>
<feature type="compositionally biased region" description="Basic residues" evidence="1">
    <location>
        <begin position="8"/>
        <end position="26"/>
    </location>
</feature>
<organism evidence="4 5">
    <name type="scientific">Shewanella intestini</name>
    <dbReference type="NCBI Taxonomy" id="2017544"/>
    <lineage>
        <taxon>Bacteria</taxon>
        <taxon>Pseudomonadati</taxon>
        <taxon>Pseudomonadota</taxon>
        <taxon>Gammaproteobacteria</taxon>
        <taxon>Alteromonadales</taxon>
        <taxon>Shewanellaceae</taxon>
        <taxon>Shewanella</taxon>
    </lineage>
</organism>
<name>A0ABS5I4X6_9GAMM</name>
<keyword evidence="5" id="KW-1185">Reference proteome</keyword>
<dbReference type="PROSITE" id="PS51724">
    <property type="entry name" value="SPOR"/>
    <property type="match status" value="1"/>
</dbReference>
<keyword evidence="2" id="KW-0472">Membrane</keyword>
<evidence type="ECO:0000259" key="3">
    <source>
        <dbReference type="PROSITE" id="PS51724"/>
    </source>
</evidence>
<feature type="transmembrane region" description="Helical" evidence="2">
    <location>
        <begin position="32"/>
        <end position="52"/>
    </location>
</feature>
<dbReference type="SUPFAM" id="SSF110997">
    <property type="entry name" value="Sporulation related repeat"/>
    <property type="match status" value="1"/>
</dbReference>
<evidence type="ECO:0000256" key="1">
    <source>
        <dbReference type="SAM" id="MobiDB-lite"/>
    </source>
</evidence>
<proteinExistence type="predicted"/>
<protein>
    <submittedName>
        <fullName evidence="4">Sporulation protein</fullName>
    </submittedName>
</protein>
<reference evidence="4 5" key="1">
    <citation type="submission" date="2020-02" db="EMBL/GenBank/DDBJ databases">
        <title>Shewanella WXL01 sp. nov., a marine bacterium isolated from green algae in Luhuitou Fringing Reef (Northern South China Sea).</title>
        <authorList>
            <person name="Wang X."/>
        </authorList>
    </citation>
    <scope>NUCLEOTIDE SEQUENCE [LARGE SCALE GENOMIC DNA]</scope>
    <source>
        <strain evidence="4 5">MCCC 1A01895</strain>
    </source>
</reference>
<dbReference type="Gene3D" id="3.30.70.1070">
    <property type="entry name" value="Sporulation related repeat"/>
    <property type="match status" value="1"/>
</dbReference>
<dbReference type="PANTHER" id="PTHR38687:SF2">
    <property type="entry name" value="CELL DIVISION PROTEIN FTSN"/>
    <property type="match status" value="1"/>
</dbReference>
<feature type="region of interest" description="Disordered" evidence="1">
    <location>
        <begin position="1"/>
        <end position="26"/>
    </location>
</feature>
<evidence type="ECO:0000313" key="5">
    <source>
        <dbReference type="Proteomes" id="UP000811844"/>
    </source>
</evidence>
<keyword evidence="2" id="KW-1133">Transmembrane helix</keyword>
<dbReference type="InterPro" id="IPR036680">
    <property type="entry name" value="SPOR-like_sf"/>
</dbReference>
<comment type="caution">
    <text evidence="4">The sequence shown here is derived from an EMBL/GenBank/DDBJ whole genome shotgun (WGS) entry which is preliminary data.</text>
</comment>
<dbReference type="Proteomes" id="UP000811844">
    <property type="component" value="Unassembled WGS sequence"/>
</dbReference>
<feature type="domain" description="SPOR" evidence="3">
    <location>
        <begin position="111"/>
        <end position="190"/>
    </location>
</feature>
<keyword evidence="2" id="KW-0812">Transmembrane</keyword>
<dbReference type="InterPro" id="IPR007730">
    <property type="entry name" value="SPOR-like_dom"/>
</dbReference>
<accession>A0ABS5I4X6</accession>
<gene>
    <name evidence="4" type="ORF">G3R48_13955</name>
</gene>